<dbReference type="CDD" id="cd18379">
    <property type="entry name" value="BTB_POZ_Kv3_KCNC"/>
    <property type="match status" value="2"/>
</dbReference>
<dbReference type="InterPro" id="IPR002181">
    <property type="entry name" value="Fibrinogen_a/b/g_C_dom"/>
</dbReference>
<feature type="transmembrane region" description="Helical" evidence="13">
    <location>
        <begin position="1152"/>
        <end position="1173"/>
    </location>
</feature>
<evidence type="ECO:0000256" key="9">
    <source>
        <dbReference type="ARBA" id="ARBA00023065"/>
    </source>
</evidence>
<dbReference type="PRINTS" id="PR01498">
    <property type="entry name" value="SHAWCHANNEL"/>
</dbReference>
<dbReference type="InterPro" id="IPR014716">
    <property type="entry name" value="Fibrinogen_a/b/g_C_1"/>
</dbReference>
<evidence type="ECO:0000256" key="2">
    <source>
        <dbReference type="ARBA" id="ARBA00022448"/>
    </source>
</evidence>
<dbReference type="PROSITE" id="PS51406">
    <property type="entry name" value="FIBRINOGEN_C_2"/>
    <property type="match status" value="1"/>
</dbReference>
<proteinExistence type="predicted"/>
<dbReference type="Proteomes" id="UP001217089">
    <property type="component" value="Unassembled WGS sequence"/>
</dbReference>
<feature type="compositionally biased region" description="Low complexity" evidence="12">
    <location>
        <begin position="517"/>
        <end position="529"/>
    </location>
</feature>
<evidence type="ECO:0000256" key="3">
    <source>
        <dbReference type="ARBA" id="ARBA00022538"/>
    </source>
</evidence>
<keyword evidence="7" id="KW-0630">Potassium</keyword>
<dbReference type="InterPro" id="IPR028325">
    <property type="entry name" value="VG_K_chnl"/>
</dbReference>
<dbReference type="InterPro" id="IPR003131">
    <property type="entry name" value="T1-type_BTB"/>
</dbReference>
<feature type="transmembrane region" description="Helical" evidence="13">
    <location>
        <begin position="1002"/>
        <end position="1023"/>
    </location>
</feature>
<evidence type="ECO:0000259" key="14">
    <source>
        <dbReference type="PROSITE" id="PS51406"/>
    </source>
</evidence>
<keyword evidence="3" id="KW-0633">Potassium transport</keyword>
<keyword evidence="11" id="KW-0407">Ion channel</keyword>
<evidence type="ECO:0000256" key="1">
    <source>
        <dbReference type="ARBA" id="ARBA00004141"/>
    </source>
</evidence>
<feature type="transmembrane region" description="Helical" evidence="13">
    <location>
        <begin position="1050"/>
        <end position="1072"/>
    </location>
</feature>
<feature type="transmembrane region" description="Helical" evidence="13">
    <location>
        <begin position="1084"/>
        <end position="1101"/>
    </location>
</feature>
<keyword evidence="6" id="KW-0851">Voltage-gated channel</keyword>
<feature type="transmembrane region" description="Helical" evidence="13">
    <location>
        <begin position="1211"/>
        <end position="1244"/>
    </location>
</feature>
<dbReference type="Gene3D" id="1.20.120.350">
    <property type="entry name" value="Voltage-gated potassium channels. Chain C"/>
    <property type="match status" value="2"/>
</dbReference>
<dbReference type="Pfam" id="PF02214">
    <property type="entry name" value="BTB_2"/>
    <property type="match status" value="2"/>
</dbReference>
<feature type="transmembrane region" description="Helical" evidence="13">
    <location>
        <begin position="249"/>
        <end position="271"/>
    </location>
</feature>
<evidence type="ECO:0000256" key="10">
    <source>
        <dbReference type="ARBA" id="ARBA00023136"/>
    </source>
</evidence>
<dbReference type="InterPro" id="IPR036056">
    <property type="entry name" value="Fibrinogen-like_C"/>
</dbReference>
<evidence type="ECO:0000256" key="5">
    <source>
        <dbReference type="ARBA" id="ARBA00022826"/>
    </source>
</evidence>
<dbReference type="InterPro" id="IPR003968">
    <property type="entry name" value="K_chnl_volt-dep_Kv"/>
</dbReference>
<evidence type="ECO:0000256" key="7">
    <source>
        <dbReference type="ARBA" id="ARBA00022958"/>
    </source>
</evidence>
<dbReference type="SUPFAM" id="SSF54695">
    <property type="entry name" value="POZ domain"/>
    <property type="match status" value="2"/>
</dbReference>
<evidence type="ECO:0000313" key="16">
    <source>
        <dbReference type="Proteomes" id="UP001217089"/>
    </source>
</evidence>
<keyword evidence="16" id="KW-1185">Reference proteome</keyword>
<comment type="subcellular location">
    <subcellularLocation>
        <location evidence="1">Membrane</location>
        <topology evidence="1">Multi-pass membrane protein</topology>
    </subcellularLocation>
</comment>
<dbReference type="SMART" id="SM00225">
    <property type="entry name" value="BTB"/>
    <property type="match status" value="2"/>
</dbReference>
<keyword evidence="8 13" id="KW-1133">Transmembrane helix</keyword>
<dbReference type="Pfam" id="PF00520">
    <property type="entry name" value="Ion_trans"/>
    <property type="match status" value="2"/>
</dbReference>
<keyword evidence="9" id="KW-0406">Ion transport</keyword>
<evidence type="ECO:0000256" key="6">
    <source>
        <dbReference type="ARBA" id="ARBA00022882"/>
    </source>
</evidence>
<dbReference type="SUPFAM" id="SSF56496">
    <property type="entry name" value="Fibrinogen C-terminal domain-like"/>
    <property type="match status" value="1"/>
</dbReference>
<evidence type="ECO:0000256" key="11">
    <source>
        <dbReference type="ARBA" id="ARBA00023303"/>
    </source>
</evidence>
<dbReference type="PANTHER" id="PTHR11537">
    <property type="entry name" value="VOLTAGE-GATED POTASSIUM CHANNEL"/>
    <property type="match status" value="1"/>
</dbReference>
<dbReference type="PANTHER" id="PTHR11537:SF252">
    <property type="entry name" value="POTASSIUM VOLTAGE-GATED CHANNEL PROTEIN SHAW"/>
    <property type="match status" value="1"/>
</dbReference>
<dbReference type="Pfam" id="PF00147">
    <property type="entry name" value="Fibrinogen_C"/>
    <property type="match status" value="1"/>
</dbReference>
<feature type="compositionally biased region" description="Polar residues" evidence="12">
    <location>
        <begin position="483"/>
        <end position="499"/>
    </location>
</feature>
<gene>
    <name evidence="15" type="ORF">KUTeg_022835</name>
</gene>
<dbReference type="NCBIfam" id="NF040941">
    <property type="entry name" value="GGGWT_bact"/>
    <property type="match status" value="1"/>
</dbReference>
<protein>
    <recommendedName>
        <fullName evidence="14">Fibrinogen C-terminal domain-containing protein</fullName>
    </recommendedName>
</protein>
<keyword evidence="5" id="KW-0631">Potassium channel</keyword>
<dbReference type="InterPro" id="IPR003974">
    <property type="entry name" value="K_chnl_volt-dep_Kv3"/>
</dbReference>
<feature type="transmembrane region" description="Helical" evidence="13">
    <location>
        <begin position="201"/>
        <end position="222"/>
    </location>
</feature>
<evidence type="ECO:0000256" key="4">
    <source>
        <dbReference type="ARBA" id="ARBA00022692"/>
    </source>
</evidence>
<dbReference type="InterPro" id="IPR000210">
    <property type="entry name" value="BTB/POZ_dom"/>
</dbReference>
<reference evidence="15 16" key="1">
    <citation type="submission" date="2022-12" db="EMBL/GenBank/DDBJ databases">
        <title>Chromosome-level genome of Tegillarca granosa.</title>
        <authorList>
            <person name="Kim J."/>
        </authorList>
    </citation>
    <scope>NUCLEOTIDE SEQUENCE [LARGE SCALE GENOMIC DNA]</scope>
    <source>
        <strain evidence="15">Teg-2019</strain>
        <tissue evidence="15">Adductor muscle</tissue>
    </source>
</reference>
<dbReference type="PRINTS" id="PR00169">
    <property type="entry name" value="KCHANNEL"/>
</dbReference>
<dbReference type="Gene3D" id="3.30.710.10">
    <property type="entry name" value="Potassium Channel Kv1.1, Chain A"/>
    <property type="match status" value="2"/>
</dbReference>
<evidence type="ECO:0000256" key="8">
    <source>
        <dbReference type="ARBA" id="ARBA00022989"/>
    </source>
</evidence>
<dbReference type="Gene3D" id="3.90.215.10">
    <property type="entry name" value="Gamma Fibrinogen, chain A, domain 1"/>
    <property type="match status" value="1"/>
</dbReference>
<feature type="transmembrane region" description="Helical" evidence="13">
    <location>
        <begin position="410"/>
        <end position="443"/>
    </location>
</feature>
<evidence type="ECO:0000256" key="12">
    <source>
        <dbReference type="SAM" id="MobiDB-lite"/>
    </source>
</evidence>
<accession>A0ABQ9E0W2</accession>
<keyword evidence="2" id="KW-0813">Transport</keyword>
<sequence length="1341" mass="151924">MEARRSIFAPKTSLLPRPSGSQTKRSDNKVTINVGGVKFETYKTTLKNIPDTRLSWLTDTNGHSQDYDPVTEEYFFDRHPGLFQMILNYYRTGKLHAPMEVCGPAFEEELAYWGIDETQIEPCCWNTYRTHRDAQETLAGFDEDDSDSDAGYEEEVEIRKRFGISEDFLEEEKSLWTKWRPRIWRFLDDPKANKASKVFDITSVAFIIASIAVFCLETHVLFRYSPSQNVTLDSLTVVDTQRYSRPLPFLVVLEYVIISFFTLELVSRFAVCPNKLEFIKEPRTLVDIFSIVPVLVILVLELVQPDFASTDVFRFLNALRLIRIFRIFKLTRHFSGLKILSHTIRASARELLLLTLVLVIGVLIFAVLIYYAEQVDESKKNDFKDIPIGFWWAVVTMTTLGYGDIYPRTALGYIVGTICAVCGLLMLSLPVPVIVSNFTLYYSHAQAKMKLPKKSRNVMVGAASVLKEDILTNSSIPEEDDSGTVTGSKASVKTVTGSRESLKTLERKESEDSAIGCSETASPSSCTSSSHKEAKCPPPISVIFTDELSQDHPPPLYRAGTNNKMKLVNSARLILSLFAVVTVNAQTVTKNSCKELKTSGYTLNGLYWIKTNVGVIQVYCDMTTDNGGWTYLPKTALAEEGLNISNIFKDKSNILLRIKNKNQVQIYTKLQPRPVIIQNQLQKPPFDVQINSYSGYTKPINSPKLGSYMFLGILPKDLADNKTFQGFMSNEKPVTFENCDANPNSLFAFFPNFHNRHPSTYFANDPVFERKGVAVDWRQTGEASTQQLPDDCFFQTEMHFGGCARRSIFAPKTSLLPRPSGSQAKRSDNKVTINVGGVKFETYKTTLKNIPDTRLSWLTDTNGHSQDYDPVTEEYFFDRHPGLFQMILNYYRTGKLHAPMEVCGPAFEEELAYWGIDETQIEPCCWNTYRTHRDAQETLAGFDEDDSDSDAGYEEEVEIRKRFGISEDFLEEEKSLWTKWRPRIWRFLDDPKANKASKVFDITSVAFIIASIAVFCLETHVLFRYSPSQNVTLDSLTVVDTQRYSRPLPFLVVLEYVIISFFTLELVSRFAVCPNKLEFIKEPRTLVDIFSIVPVLVILVLELVQPDFASTDVFRFLNALRLIRIFRIFKLTRHFSGLKILSHTIRASARELLLLTLVLVIGVLIFAVLIYYAEQVDESKKNDFKDIPIGFWWAVVTMTTLGYGDIYPRTALGYIVGTICAVCGLLMLSLPVPVIVSNFTLYYSHAQAKMKLPKKSRNVMVGAASVLKEDILTNSSIPEEDDSGTVTGSKASVKTVTGSRESLKTLERKESEDSAIGCSETGKMHLYFSLIFCFFNKRSFC</sequence>
<keyword evidence="10 13" id="KW-0472">Membrane</keyword>
<dbReference type="InterPro" id="IPR011333">
    <property type="entry name" value="SKP1/BTB/POZ_sf"/>
</dbReference>
<name>A0ABQ9E0W2_TEGGR</name>
<comment type="caution">
    <text evidence="15">The sequence shown here is derived from an EMBL/GenBank/DDBJ whole genome shotgun (WGS) entry which is preliminary data.</text>
</comment>
<evidence type="ECO:0000256" key="13">
    <source>
        <dbReference type="SAM" id="Phobius"/>
    </source>
</evidence>
<evidence type="ECO:0000313" key="15">
    <source>
        <dbReference type="EMBL" id="KAJ8298775.1"/>
    </source>
</evidence>
<dbReference type="InterPro" id="IPR027359">
    <property type="entry name" value="Volt_channel_dom_sf"/>
</dbReference>
<dbReference type="EMBL" id="JARBDR010000921">
    <property type="protein sequence ID" value="KAJ8298775.1"/>
    <property type="molecule type" value="Genomic_DNA"/>
</dbReference>
<feature type="compositionally biased region" description="Basic and acidic residues" evidence="12">
    <location>
        <begin position="500"/>
        <end position="511"/>
    </location>
</feature>
<feature type="region of interest" description="Disordered" evidence="12">
    <location>
        <begin position="475"/>
        <end position="534"/>
    </location>
</feature>
<feature type="domain" description="Fibrinogen C-terminal" evidence="14">
    <location>
        <begin position="584"/>
        <end position="630"/>
    </location>
</feature>
<dbReference type="PRINTS" id="PR01491">
    <property type="entry name" value="KVCHANNEL"/>
</dbReference>
<feature type="region of interest" description="Disordered" evidence="12">
    <location>
        <begin position="1"/>
        <end position="28"/>
    </location>
</feature>
<dbReference type="Gene3D" id="1.10.287.70">
    <property type="match status" value="2"/>
</dbReference>
<keyword evidence="4 13" id="KW-0812">Transmembrane</keyword>
<organism evidence="15 16">
    <name type="scientific">Tegillarca granosa</name>
    <name type="common">Malaysian cockle</name>
    <name type="synonym">Anadara granosa</name>
    <dbReference type="NCBI Taxonomy" id="220873"/>
    <lineage>
        <taxon>Eukaryota</taxon>
        <taxon>Metazoa</taxon>
        <taxon>Spiralia</taxon>
        <taxon>Lophotrochozoa</taxon>
        <taxon>Mollusca</taxon>
        <taxon>Bivalvia</taxon>
        <taxon>Autobranchia</taxon>
        <taxon>Pteriomorphia</taxon>
        <taxon>Arcoida</taxon>
        <taxon>Arcoidea</taxon>
        <taxon>Arcidae</taxon>
        <taxon>Tegillarca</taxon>
    </lineage>
</organism>
<dbReference type="InterPro" id="IPR005821">
    <property type="entry name" value="Ion_trans_dom"/>
</dbReference>
<dbReference type="SUPFAM" id="SSF81324">
    <property type="entry name" value="Voltage-gated potassium channels"/>
    <property type="match status" value="2"/>
</dbReference>
<feature type="transmembrane region" description="Helical" evidence="13">
    <location>
        <begin position="351"/>
        <end position="372"/>
    </location>
</feature>